<protein>
    <submittedName>
        <fullName evidence="1">Uncharacterized protein</fullName>
    </submittedName>
</protein>
<dbReference type="EMBL" id="CAKOFQ010006733">
    <property type="protein sequence ID" value="CAH1966429.1"/>
    <property type="molecule type" value="Genomic_DNA"/>
</dbReference>
<proteinExistence type="predicted"/>
<evidence type="ECO:0000313" key="1">
    <source>
        <dbReference type="EMBL" id="CAH1966429.1"/>
    </source>
</evidence>
<name>A0A9P0K4T3_ACAOB</name>
<dbReference type="AlphaFoldDB" id="A0A9P0K4T3"/>
<accession>A0A9P0K4T3</accession>
<organism evidence="1 2">
    <name type="scientific">Acanthoscelides obtectus</name>
    <name type="common">Bean weevil</name>
    <name type="synonym">Bruchus obtectus</name>
    <dbReference type="NCBI Taxonomy" id="200917"/>
    <lineage>
        <taxon>Eukaryota</taxon>
        <taxon>Metazoa</taxon>
        <taxon>Ecdysozoa</taxon>
        <taxon>Arthropoda</taxon>
        <taxon>Hexapoda</taxon>
        <taxon>Insecta</taxon>
        <taxon>Pterygota</taxon>
        <taxon>Neoptera</taxon>
        <taxon>Endopterygota</taxon>
        <taxon>Coleoptera</taxon>
        <taxon>Polyphaga</taxon>
        <taxon>Cucujiformia</taxon>
        <taxon>Chrysomeloidea</taxon>
        <taxon>Chrysomelidae</taxon>
        <taxon>Bruchinae</taxon>
        <taxon>Bruchini</taxon>
        <taxon>Acanthoscelides</taxon>
    </lineage>
</organism>
<comment type="caution">
    <text evidence="1">The sequence shown here is derived from an EMBL/GenBank/DDBJ whole genome shotgun (WGS) entry which is preliminary data.</text>
</comment>
<keyword evidence="2" id="KW-1185">Reference proteome</keyword>
<evidence type="ECO:0000313" key="2">
    <source>
        <dbReference type="Proteomes" id="UP001152888"/>
    </source>
</evidence>
<reference evidence="1" key="1">
    <citation type="submission" date="2022-03" db="EMBL/GenBank/DDBJ databases">
        <authorList>
            <person name="Sayadi A."/>
        </authorList>
    </citation>
    <scope>NUCLEOTIDE SEQUENCE</scope>
</reference>
<gene>
    <name evidence="1" type="ORF">ACAOBT_LOCUS6838</name>
</gene>
<sequence length="109" mass="12451">MDCDWFMRCKLLKRSGCVSLSLNSSGRCGSRSCISQTSDGILPHCIRPPGRLKRQESKSRSPFAHCWDILQEELVVDVGVRSLSITDSCTPELTQTVPYFYWIHWRRGS</sequence>
<dbReference type="Proteomes" id="UP001152888">
    <property type="component" value="Unassembled WGS sequence"/>
</dbReference>